<evidence type="ECO:0000256" key="3">
    <source>
        <dbReference type="ARBA" id="ARBA00023004"/>
    </source>
</evidence>
<dbReference type="Proteomes" id="UP000267448">
    <property type="component" value="Unassembled WGS sequence"/>
</dbReference>
<dbReference type="InterPro" id="IPR017900">
    <property type="entry name" value="4Fe4S_Fe_S_CS"/>
</dbReference>
<feature type="transmembrane region" description="Helical" evidence="5">
    <location>
        <begin position="17"/>
        <end position="37"/>
    </location>
</feature>
<organism evidence="7 8">
    <name type="scientific">Shewanella canadensis</name>
    <dbReference type="NCBI Taxonomy" id="271096"/>
    <lineage>
        <taxon>Bacteria</taxon>
        <taxon>Pseudomonadati</taxon>
        <taxon>Pseudomonadota</taxon>
        <taxon>Gammaproteobacteria</taxon>
        <taxon>Alteromonadales</taxon>
        <taxon>Shewanellaceae</taxon>
        <taxon>Shewanella</taxon>
    </lineage>
</organism>
<evidence type="ECO:0000313" key="7">
    <source>
        <dbReference type="EMBL" id="RTR39700.1"/>
    </source>
</evidence>
<dbReference type="PANTHER" id="PTHR43177:SF9">
    <property type="entry name" value="PROTEIN NRFC"/>
    <property type="match status" value="1"/>
</dbReference>
<keyword evidence="5" id="KW-0472">Membrane</keyword>
<dbReference type="InterPro" id="IPR017896">
    <property type="entry name" value="4Fe4S_Fe-S-bd"/>
</dbReference>
<dbReference type="InterPro" id="IPR050954">
    <property type="entry name" value="ET_IronSulfur_Cluster-Binding"/>
</dbReference>
<dbReference type="Pfam" id="PF13247">
    <property type="entry name" value="Fer4_11"/>
    <property type="match status" value="1"/>
</dbReference>
<keyword evidence="5" id="KW-1133">Transmembrane helix</keyword>
<dbReference type="EMBL" id="RXNU01000003">
    <property type="protein sequence ID" value="RTR39700.1"/>
    <property type="molecule type" value="Genomic_DNA"/>
</dbReference>
<keyword evidence="8" id="KW-1185">Reference proteome</keyword>
<dbReference type="AlphaFoldDB" id="A0A431WW80"/>
<dbReference type="OrthoDB" id="9779457at2"/>
<feature type="domain" description="4Fe-4S ferredoxin-type" evidence="6">
    <location>
        <begin position="93"/>
        <end position="124"/>
    </location>
</feature>
<evidence type="ECO:0000259" key="6">
    <source>
        <dbReference type="PROSITE" id="PS51379"/>
    </source>
</evidence>
<feature type="domain" description="4Fe-4S ferredoxin-type" evidence="6">
    <location>
        <begin position="127"/>
        <end position="156"/>
    </location>
</feature>
<dbReference type="Pfam" id="PF12800">
    <property type="entry name" value="Fer4_4"/>
    <property type="match status" value="1"/>
</dbReference>
<feature type="domain" description="4Fe-4S ferredoxin-type" evidence="6">
    <location>
        <begin position="49"/>
        <end position="68"/>
    </location>
</feature>
<dbReference type="GO" id="GO:0046872">
    <property type="term" value="F:metal ion binding"/>
    <property type="evidence" value="ECO:0007669"/>
    <property type="project" value="UniProtKB-KW"/>
</dbReference>
<dbReference type="CDD" id="cd10550">
    <property type="entry name" value="DMSOR_beta_like"/>
    <property type="match status" value="1"/>
</dbReference>
<dbReference type="GO" id="GO:0051539">
    <property type="term" value="F:4 iron, 4 sulfur cluster binding"/>
    <property type="evidence" value="ECO:0007669"/>
    <property type="project" value="UniProtKB-KW"/>
</dbReference>
<evidence type="ECO:0000313" key="8">
    <source>
        <dbReference type="Proteomes" id="UP000267448"/>
    </source>
</evidence>
<gene>
    <name evidence="7" type="ORF">EKG38_07835</name>
</gene>
<sequence>MTTNKNSFEMDTGRRHFLAAIGGAGMLIGLSGTAYALRDEKIYIKTSGGALVVDLKKCMGCGTCMTTCSLAHHGKASVSLSRIQITQDVFKSFPQDIEMSTCLQCDDAPCVAACPVNANKASEDFGFVRDIDPVKCIGCMQCIEACPQTPKRVQWNPITRSAQKCDLCLNTPFMEEQGGIGGVQACKKVCPVGAIGFITELPDQSTPKSYVVNLRNENWAKTGKTIED</sequence>
<evidence type="ECO:0000256" key="5">
    <source>
        <dbReference type="SAM" id="Phobius"/>
    </source>
</evidence>
<keyword evidence="3" id="KW-0408">Iron</keyword>
<dbReference type="SUPFAM" id="SSF54862">
    <property type="entry name" value="4Fe-4S ferredoxins"/>
    <property type="match status" value="1"/>
</dbReference>
<keyword evidence="4" id="KW-0411">Iron-sulfur</keyword>
<keyword evidence="5" id="KW-0812">Transmembrane</keyword>
<dbReference type="RefSeq" id="WP_126519713.1">
    <property type="nucleotide sequence ID" value="NZ_RXNU01000003.1"/>
</dbReference>
<dbReference type="PROSITE" id="PS00198">
    <property type="entry name" value="4FE4S_FER_1"/>
    <property type="match status" value="1"/>
</dbReference>
<dbReference type="PROSITE" id="PS51318">
    <property type="entry name" value="TAT"/>
    <property type="match status" value="1"/>
</dbReference>
<comment type="caution">
    <text evidence="7">The sequence shown here is derived from an EMBL/GenBank/DDBJ whole genome shotgun (WGS) entry which is preliminary data.</text>
</comment>
<dbReference type="InterPro" id="IPR006311">
    <property type="entry name" value="TAT_signal"/>
</dbReference>
<protein>
    <submittedName>
        <fullName evidence="7">4Fe-4S dicluster domain-containing protein</fullName>
    </submittedName>
</protein>
<evidence type="ECO:0000256" key="1">
    <source>
        <dbReference type="ARBA" id="ARBA00022485"/>
    </source>
</evidence>
<name>A0A431WW80_9GAMM</name>
<dbReference type="PROSITE" id="PS51379">
    <property type="entry name" value="4FE4S_FER_2"/>
    <property type="match status" value="3"/>
</dbReference>
<dbReference type="PANTHER" id="PTHR43177">
    <property type="entry name" value="PROTEIN NRFC"/>
    <property type="match status" value="1"/>
</dbReference>
<reference evidence="7 8" key="1">
    <citation type="submission" date="2018-12" db="EMBL/GenBank/DDBJ databases">
        <authorList>
            <person name="Yu L."/>
        </authorList>
    </citation>
    <scope>NUCLEOTIDE SEQUENCE [LARGE SCALE GENOMIC DNA]</scope>
    <source>
        <strain evidence="7 8">HAW-EB2</strain>
    </source>
</reference>
<evidence type="ECO:0000256" key="4">
    <source>
        <dbReference type="ARBA" id="ARBA00023014"/>
    </source>
</evidence>
<keyword evidence="1" id="KW-0004">4Fe-4S</keyword>
<keyword evidence="2" id="KW-0479">Metal-binding</keyword>
<accession>A0A431WW80</accession>
<dbReference type="Gene3D" id="3.30.70.20">
    <property type="match status" value="2"/>
</dbReference>
<proteinExistence type="predicted"/>
<evidence type="ECO:0000256" key="2">
    <source>
        <dbReference type="ARBA" id="ARBA00022723"/>
    </source>
</evidence>